<dbReference type="PANTHER" id="PTHR32347">
    <property type="entry name" value="EFFLUX SYSTEM COMPONENT YKNX-RELATED"/>
    <property type="match status" value="1"/>
</dbReference>
<dbReference type="NCBIfam" id="TIGR01730">
    <property type="entry name" value="RND_mfp"/>
    <property type="match status" value="1"/>
</dbReference>
<dbReference type="Gene3D" id="1.10.287.470">
    <property type="entry name" value="Helix hairpin bin"/>
    <property type="match status" value="2"/>
</dbReference>
<dbReference type="Gene3D" id="2.40.50.100">
    <property type="match status" value="1"/>
</dbReference>
<evidence type="ECO:0000256" key="4">
    <source>
        <dbReference type="SAM" id="Coils"/>
    </source>
</evidence>
<dbReference type="GO" id="GO:0030313">
    <property type="term" value="C:cell envelope"/>
    <property type="evidence" value="ECO:0007669"/>
    <property type="project" value="UniProtKB-SubCell"/>
</dbReference>
<dbReference type="Proteomes" id="UP000481033">
    <property type="component" value="Unassembled WGS sequence"/>
</dbReference>
<evidence type="ECO:0000259" key="6">
    <source>
        <dbReference type="Pfam" id="PF25881"/>
    </source>
</evidence>
<dbReference type="InterPro" id="IPR006143">
    <property type="entry name" value="RND_pump_MFP"/>
</dbReference>
<evidence type="ECO:0000259" key="7">
    <source>
        <dbReference type="Pfam" id="PF25967"/>
    </source>
</evidence>
<organism evidence="9 10">
    <name type="scientific">Adonisia turfae CCMR0081</name>
    <dbReference type="NCBI Taxonomy" id="2292702"/>
    <lineage>
        <taxon>Bacteria</taxon>
        <taxon>Bacillati</taxon>
        <taxon>Cyanobacteriota</taxon>
        <taxon>Adonisia</taxon>
        <taxon>Adonisia turfae</taxon>
    </lineage>
</organism>
<keyword evidence="10" id="KW-1185">Reference proteome</keyword>
<evidence type="ECO:0000259" key="8">
    <source>
        <dbReference type="Pfam" id="PF25990"/>
    </source>
</evidence>
<feature type="domain" description="YknX-like beta-barrel" evidence="8">
    <location>
        <begin position="296"/>
        <end position="371"/>
    </location>
</feature>
<dbReference type="SUPFAM" id="SSF111369">
    <property type="entry name" value="HlyD-like secretion proteins"/>
    <property type="match status" value="3"/>
</dbReference>
<feature type="domain" description="Multidrug resistance protein MdtA-like C-terminal permuted SH3" evidence="7">
    <location>
        <begin position="379"/>
        <end position="439"/>
    </location>
</feature>
<reference evidence="9 10" key="1">
    <citation type="journal article" date="2020" name="Microb. Ecol.">
        <title>Ecogenomics of the Marine Benthic Filamentous Cyanobacterium Adonisia.</title>
        <authorList>
            <person name="Walter J.M."/>
            <person name="Coutinho F.H."/>
            <person name="Leomil L."/>
            <person name="Hargreaves P.I."/>
            <person name="Campeao M.E."/>
            <person name="Vieira V.V."/>
            <person name="Silva B.S."/>
            <person name="Fistarol G.O."/>
            <person name="Salomon P.S."/>
            <person name="Sawabe T."/>
            <person name="Mino S."/>
            <person name="Hosokawa M."/>
            <person name="Miyashita H."/>
            <person name="Maruyama F."/>
            <person name="van Verk M.C."/>
            <person name="Dutilh B.E."/>
            <person name="Thompson C.C."/>
            <person name="Thompson F.L."/>
        </authorList>
    </citation>
    <scope>NUCLEOTIDE SEQUENCE [LARGE SCALE GENOMIC DNA]</scope>
    <source>
        <strain evidence="9 10">CCMR0081</strain>
    </source>
</reference>
<dbReference type="InterPro" id="IPR050465">
    <property type="entry name" value="UPF0194_transport"/>
</dbReference>
<dbReference type="Pfam" id="PF25967">
    <property type="entry name" value="RND-MFP_C"/>
    <property type="match status" value="1"/>
</dbReference>
<evidence type="ECO:0000256" key="1">
    <source>
        <dbReference type="ARBA" id="ARBA00004196"/>
    </source>
</evidence>
<dbReference type="Gene3D" id="2.40.420.20">
    <property type="match status" value="1"/>
</dbReference>
<comment type="similarity">
    <text evidence="2">Belongs to the membrane fusion protein (MFP) (TC 8.A.1) family.</text>
</comment>
<evidence type="ECO:0000256" key="5">
    <source>
        <dbReference type="SAM" id="MobiDB-lite"/>
    </source>
</evidence>
<comment type="caution">
    <text evidence="9">The sequence shown here is derived from an EMBL/GenBank/DDBJ whole genome shotgun (WGS) entry which is preliminary data.</text>
</comment>
<evidence type="ECO:0000256" key="3">
    <source>
        <dbReference type="ARBA" id="ARBA00023054"/>
    </source>
</evidence>
<dbReference type="InterPro" id="IPR058627">
    <property type="entry name" value="MdtA-like_C"/>
</dbReference>
<keyword evidence="3 4" id="KW-0175">Coiled coil</keyword>
<protein>
    <submittedName>
        <fullName evidence="9">Efflux RND transporter periplasmic adaptor subunit</fullName>
    </submittedName>
</protein>
<dbReference type="Gene3D" id="2.40.30.170">
    <property type="match status" value="1"/>
</dbReference>
<dbReference type="Pfam" id="PF25881">
    <property type="entry name" value="HH_YBHG"/>
    <property type="match status" value="1"/>
</dbReference>
<name>A0A6M0RXN9_9CYAN</name>
<evidence type="ECO:0000313" key="9">
    <source>
        <dbReference type="EMBL" id="NEZ60975.1"/>
    </source>
</evidence>
<accession>A0A6M0RXN9</accession>
<dbReference type="InterPro" id="IPR058636">
    <property type="entry name" value="Beta-barrel_YknX"/>
</dbReference>
<evidence type="ECO:0000313" key="10">
    <source>
        <dbReference type="Proteomes" id="UP000481033"/>
    </source>
</evidence>
<comment type="subcellular location">
    <subcellularLocation>
        <location evidence="1">Cell envelope</location>
    </subcellularLocation>
</comment>
<dbReference type="AlphaFoldDB" id="A0A6M0RXN9"/>
<dbReference type="EMBL" id="QXHD01000004">
    <property type="protein sequence ID" value="NEZ60975.1"/>
    <property type="molecule type" value="Genomic_DNA"/>
</dbReference>
<dbReference type="RefSeq" id="WP_163703245.1">
    <property type="nucleotide sequence ID" value="NZ_QXHD01000004.1"/>
</dbReference>
<feature type="domain" description="YbhG-like alpha-helical hairpin" evidence="6">
    <location>
        <begin position="121"/>
        <end position="250"/>
    </location>
</feature>
<sequence>MSLQLPQSSECISLPQVETTFKHPAKHRLAQSAAGLLIFSLLTGGSYLLYRQFVLVPKQQEQTQTQTVTVETATLPITVVANGTVEPEQLTNVSPKTSERLEQVTVAEGDAVEIGQVLAYMDDSDLQGQLMQAQGQLASAQANLAMLVAGNRPQEIAQAEATLTSAEANLNQAKEELRRYESLYTQGAISAQETTSYRTARDTAQAEVRSAQQALNLSQIGSRQEEIAQAEAAVIQAEGALSTIKTQIEDTVIRAPFSGIVTARYADPGDFVSPSTAASETSSSSSSSILSLAFNYQVVANVAETDIAQIQTGQLAQIQADAYPDRRFEGTVVQVAEQATVSSNVTSFEVRVNLSEAAQSQLQPGMNVDIEFQAGELTDVMVVPTVAVVREEQGEGVLVLTAEGVPRFQPIETGLTVDEQTEVIAGLSGNEKIVLSAAQGLPENRQNRGGPPLIPGGGSGDGPSVTPRGGPGG</sequence>
<gene>
    <name evidence="9" type="ORF">DXZ20_36150</name>
</gene>
<dbReference type="InterPro" id="IPR059052">
    <property type="entry name" value="HH_YbhG-like"/>
</dbReference>
<dbReference type="Pfam" id="PF25990">
    <property type="entry name" value="Beta-barrel_YknX"/>
    <property type="match status" value="1"/>
</dbReference>
<dbReference type="GO" id="GO:0022857">
    <property type="term" value="F:transmembrane transporter activity"/>
    <property type="evidence" value="ECO:0007669"/>
    <property type="project" value="InterPro"/>
</dbReference>
<dbReference type="GO" id="GO:0016020">
    <property type="term" value="C:membrane"/>
    <property type="evidence" value="ECO:0007669"/>
    <property type="project" value="InterPro"/>
</dbReference>
<evidence type="ECO:0000256" key="2">
    <source>
        <dbReference type="ARBA" id="ARBA00009477"/>
    </source>
</evidence>
<dbReference type="PANTHER" id="PTHR32347:SF14">
    <property type="entry name" value="EFFLUX SYSTEM COMPONENT YKNX-RELATED"/>
    <property type="match status" value="1"/>
</dbReference>
<feature type="coiled-coil region" evidence="4">
    <location>
        <begin position="156"/>
        <end position="183"/>
    </location>
</feature>
<feature type="region of interest" description="Disordered" evidence="5">
    <location>
        <begin position="440"/>
        <end position="473"/>
    </location>
</feature>
<proteinExistence type="inferred from homology"/>